<sequence length="464" mass="54691">MSFFLPLELIRKRKKINETNDYLFDFKILKSGNENTSIKSISICNKYVAISYNNTVILNNIKGENLDKKYQCKENVSKLKFRDDKMLGVGLENGEIELIGMFCFDRIKKLEGHKSAINDLIFSSNFQTLYSCSRDFTIKIWNIWKGICEYSLDYHIDNVTSICLYNCINNSNYLISSSYDGYVYIYDLCLNKCSNNLELNEPVDYLFIFKNEYLVLSVKNIIKLYYLKNFEFIKDIIVSTKTIFYLSVFKSYLVAASLDKSIYFIDPFHKNSQNIKIISIANFIKSPKSVDVFNDILVLGEVEGTWYIEVYNEKGKNKKAKNKHTNSMNNFEMERYSYTDNKINNLVKKFKYKDALMNIINNDPQSTLSLLDYFSKHKVLVAACRTYSIQEALKILTFFRKKFVINVLMFEFFFSFFSANKWIITTKNIKILEELQLLKREFENVKNNMKYYHSLKEIADHLKK</sequence>
<reference evidence="7 8" key="1">
    <citation type="submission" date="2015-04" db="EMBL/GenBank/DDBJ databases">
        <authorList>
            <consortium name="Pathogen Informatics"/>
        </authorList>
    </citation>
    <scope>NUCLEOTIDE SEQUENCE [LARGE SCALE GENOMIC DNA]</scope>
    <source>
        <strain evidence="7 8">SGS1</strain>
    </source>
</reference>
<dbReference type="PROSITE" id="PS50082">
    <property type="entry name" value="WD_REPEATS_2"/>
    <property type="match status" value="1"/>
</dbReference>
<feature type="transmembrane region" description="Helical" evidence="6">
    <location>
        <begin position="403"/>
        <end position="424"/>
    </location>
</feature>
<dbReference type="Pfam" id="PF00400">
    <property type="entry name" value="WD40"/>
    <property type="match status" value="2"/>
</dbReference>
<evidence type="ECO:0000313" key="8">
    <source>
        <dbReference type="Proteomes" id="UP000220158"/>
    </source>
</evidence>
<dbReference type="PANTHER" id="PTHR19924:SF26">
    <property type="entry name" value="U3 SMALL NUCLEOLAR RNA-ASSOCIATED PROTEIN 15 HOMOLOG"/>
    <property type="match status" value="1"/>
</dbReference>
<dbReference type="InterPro" id="IPR019775">
    <property type="entry name" value="WD40_repeat_CS"/>
</dbReference>
<dbReference type="PROSITE" id="PS50294">
    <property type="entry name" value="WD_REPEATS_REGION"/>
    <property type="match status" value="1"/>
</dbReference>
<dbReference type="Proteomes" id="UP000220158">
    <property type="component" value="Chromosome 12"/>
</dbReference>
<dbReference type="GeneID" id="39737700"/>
<evidence type="ECO:0000256" key="4">
    <source>
        <dbReference type="ARBA" id="ARBA00023242"/>
    </source>
</evidence>
<dbReference type="SUPFAM" id="SSF50978">
    <property type="entry name" value="WD40 repeat-like"/>
    <property type="match status" value="1"/>
</dbReference>
<dbReference type="GO" id="GO:0045943">
    <property type="term" value="P:positive regulation of transcription by RNA polymerase I"/>
    <property type="evidence" value="ECO:0007669"/>
    <property type="project" value="TreeGrafter"/>
</dbReference>
<dbReference type="KEGG" id="prel:PRELSG_1245600"/>
<dbReference type="VEuPathDB" id="PlasmoDB:PRELSG_1245600"/>
<keyword evidence="2 5" id="KW-0853">WD repeat</keyword>
<dbReference type="EMBL" id="LN835307">
    <property type="protein sequence ID" value="CRH01570.1"/>
    <property type="molecule type" value="Genomic_DNA"/>
</dbReference>
<keyword evidence="6" id="KW-0472">Membrane</keyword>
<dbReference type="InterPro" id="IPR001680">
    <property type="entry name" value="WD40_rpt"/>
</dbReference>
<comment type="subcellular location">
    <subcellularLocation>
        <location evidence="1">Nucleus</location>
        <location evidence="1">Nucleolus</location>
    </subcellularLocation>
</comment>
<dbReference type="GO" id="GO:0005730">
    <property type="term" value="C:nucleolus"/>
    <property type="evidence" value="ECO:0007669"/>
    <property type="project" value="UniProtKB-SubCell"/>
</dbReference>
<dbReference type="GO" id="GO:0006364">
    <property type="term" value="P:rRNA processing"/>
    <property type="evidence" value="ECO:0007669"/>
    <property type="project" value="TreeGrafter"/>
</dbReference>
<protein>
    <submittedName>
        <fullName evidence="7">Uncharacterized protein</fullName>
    </submittedName>
</protein>
<dbReference type="PROSITE" id="PS00678">
    <property type="entry name" value="WD_REPEATS_1"/>
    <property type="match status" value="1"/>
</dbReference>
<evidence type="ECO:0000313" key="7">
    <source>
        <dbReference type="EMBL" id="CRH01570.1"/>
    </source>
</evidence>
<evidence type="ECO:0000256" key="3">
    <source>
        <dbReference type="ARBA" id="ARBA00022737"/>
    </source>
</evidence>
<gene>
    <name evidence="7" type="ORF">PRELSG_1245600</name>
</gene>
<accession>A0A1J1H9B9</accession>
<keyword evidence="6" id="KW-1133">Transmembrane helix</keyword>
<keyword evidence="8" id="KW-1185">Reference proteome</keyword>
<name>A0A1J1H9B9_PLARL</name>
<keyword evidence="6" id="KW-0812">Transmembrane</keyword>
<proteinExistence type="predicted"/>
<dbReference type="OrthoDB" id="189968at2759"/>
<organism evidence="7 8">
    <name type="scientific">Plasmodium relictum</name>
    <dbReference type="NCBI Taxonomy" id="85471"/>
    <lineage>
        <taxon>Eukaryota</taxon>
        <taxon>Sar</taxon>
        <taxon>Alveolata</taxon>
        <taxon>Apicomplexa</taxon>
        <taxon>Aconoidasida</taxon>
        <taxon>Haemosporida</taxon>
        <taxon>Plasmodiidae</taxon>
        <taxon>Plasmodium</taxon>
        <taxon>Plasmodium (Haemamoeba)</taxon>
    </lineage>
</organism>
<dbReference type="InterPro" id="IPR036322">
    <property type="entry name" value="WD40_repeat_dom_sf"/>
</dbReference>
<dbReference type="PANTHER" id="PTHR19924">
    <property type="entry name" value="UTP15 U3 SMALL NUCLEOLAR RNA-ASSOCIATED PROTEIN 15 FAMILY MEMBER"/>
    <property type="match status" value="1"/>
</dbReference>
<dbReference type="AlphaFoldDB" id="A0A1J1H9B9"/>
<evidence type="ECO:0000256" key="1">
    <source>
        <dbReference type="ARBA" id="ARBA00004604"/>
    </source>
</evidence>
<dbReference type="SMART" id="SM00320">
    <property type="entry name" value="WD40"/>
    <property type="match status" value="3"/>
</dbReference>
<evidence type="ECO:0000256" key="2">
    <source>
        <dbReference type="ARBA" id="ARBA00022574"/>
    </source>
</evidence>
<dbReference type="Gene3D" id="2.130.10.10">
    <property type="entry name" value="YVTN repeat-like/Quinoprotein amine dehydrogenase"/>
    <property type="match status" value="1"/>
</dbReference>
<dbReference type="InterPro" id="IPR015943">
    <property type="entry name" value="WD40/YVTN_repeat-like_dom_sf"/>
</dbReference>
<keyword evidence="4" id="KW-0539">Nucleus</keyword>
<evidence type="ECO:0000256" key="5">
    <source>
        <dbReference type="PROSITE-ProRule" id="PRU00221"/>
    </source>
</evidence>
<feature type="repeat" description="WD" evidence="5">
    <location>
        <begin position="110"/>
        <end position="143"/>
    </location>
</feature>
<keyword evidence="3" id="KW-0677">Repeat</keyword>
<evidence type="ECO:0000256" key="6">
    <source>
        <dbReference type="SAM" id="Phobius"/>
    </source>
</evidence>
<dbReference type="RefSeq" id="XP_028534569.1">
    <property type="nucleotide sequence ID" value="XM_028678262.1"/>
</dbReference>